<keyword evidence="2" id="KW-1185">Reference proteome</keyword>
<feature type="signal peptide" evidence="1">
    <location>
        <begin position="1"/>
        <end position="21"/>
    </location>
</feature>
<keyword evidence="1" id="KW-0732">Signal</keyword>
<feature type="chain" id="PRO_5037180151" evidence="1">
    <location>
        <begin position="22"/>
        <end position="171"/>
    </location>
</feature>
<accession>A0A914PB37</accession>
<reference evidence="3" key="1">
    <citation type="submission" date="2022-11" db="UniProtKB">
        <authorList>
            <consortium name="WormBaseParasite"/>
        </authorList>
    </citation>
    <scope>IDENTIFICATION</scope>
</reference>
<dbReference type="AlphaFoldDB" id="A0A914PB37"/>
<dbReference type="Proteomes" id="UP000887578">
    <property type="component" value="Unplaced"/>
</dbReference>
<evidence type="ECO:0000256" key="1">
    <source>
        <dbReference type="SAM" id="SignalP"/>
    </source>
</evidence>
<proteinExistence type="predicted"/>
<sequence length="171" mass="17695">MASSKAVLCLLFAAILNAALASGSFNPWGGSWGGHEWGAAPYYGYANSHGDGYGAGHDDHGVYDQGYGHKYGHDDAHDGGSATGFAKGAKSDWANYQYGGEGARAEGDSYAKGYGTAFGDGHDVGHVGGGHHGHDDVHGHGYGHSNGWGYAPHHFGGHGHGHGYAASNPWW</sequence>
<evidence type="ECO:0000313" key="3">
    <source>
        <dbReference type="WBParaSite" id="PDA_v2.g15305.t1"/>
    </source>
</evidence>
<dbReference type="WBParaSite" id="PDA_v2.g15305.t1">
    <property type="protein sequence ID" value="PDA_v2.g15305.t1"/>
    <property type="gene ID" value="PDA_v2.g15305"/>
</dbReference>
<organism evidence="2 3">
    <name type="scientific">Panagrolaimus davidi</name>
    <dbReference type="NCBI Taxonomy" id="227884"/>
    <lineage>
        <taxon>Eukaryota</taxon>
        <taxon>Metazoa</taxon>
        <taxon>Ecdysozoa</taxon>
        <taxon>Nematoda</taxon>
        <taxon>Chromadorea</taxon>
        <taxon>Rhabditida</taxon>
        <taxon>Tylenchina</taxon>
        <taxon>Panagrolaimomorpha</taxon>
        <taxon>Panagrolaimoidea</taxon>
        <taxon>Panagrolaimidae</taxon>
        <taxon>Panagrolaimus</taxon>
    </lineage>
</organism>
<name>A0A914PB37_9BILA</name>
<evidence type="ECO:0000313" key="2">
    <source>
        <dbReference type="Proteomes" id="UP000887578"/>
    </source>
</evidence>
<protein>
    <submittedName>
        <fullName evidence="3">Uncharacterized protein</fullName>
    </submittedName>
</protein>